<evidence type="ECO:0000313" key="2">
    <source>
        <dbReference type="EMBL" id="NWE90919.1"/>
    </source>
</evidence>
<evidence type="ECO:0000259" key="1">
    <source>
        <dbReference type="Pfam" id="PF12973"/>
    </source>
</evidence>
<reference evidence="2 3" key="1">
    <citation type="submission" date="2020-04" db="EMBL/GenBank/DDBJ databases">
        <title>Molecular characterization of pseudomonads from Agaricus bisporus reveal novel blotch 2 pathogens in Western Europe.</title>
        <authorList>
            <person name="Taparia T."/>
            <person name="Krijger M."/>
            <person name="Haynes E."/>
            <person name="Elpinstone J.G."/>
            <person name="Noble R."/>
            <person name="Van Der Wolf J."/>
        </authorList>
    </citation>
    <scope>NUCLEOTIDE SEQUENCE [LARGE SCALE GENOMIC DNA]</scope>
    <source>
        <strain evidence="2 3">P8021</strain>
    </source>
</reference>
<sequence length="147" mass="15960">MHTIGSGEIFDIQMSELGGGLSADDLENLKFEPYQIDGREGVSIFYLYDARQNAQGPAAALVRYKPGAFTPRHMHLGWELVLVLKGELLDDRGLHAEGVLQIYPPGSSHELCSMTGCTFLVVWEQPVQVVTTPEDSAGAASTPEADI</sequence>
<name>A0A7Y8G4L6_9PSED</name>
<dbReference type="InterPro" id="IPR025979">
    <property type="entry name" value="ChrR-like_cupin_dom"/>
</dbReference>
<feature type="domain" description="ChrR-like cupin" evidence="1">
    <location>
        <begin position="38"/>
        <end position="122"/>
    </location>
</feature>
<dbReference type="InterPro" id="IPR011051">
    <property type="entry name" value="RmlC_Cupin_sf"/>
</dbReference>
<gene>
    <name evidence="2" type="ORF">HX893_22595</name>
</gene>
<dbReference type="AlphaFoldDB" id="A0A7Y8G4L6"/>
<organism evidence="2 3">
    <name type="scientific">Pseudomonas reactans</name>
    <dbReference type="NCBI Taxonomy" id="117680"/>
    <lineage>
        <taxon>Bacteria</taxon>
        <taxon>Pseudomonadati</taxon>
        <taxon>Pseudomonadota</taxon>
        <taxon>Gammaproteobacteria</taxon>
        <taxon>Pseudomonadales</taxon>
        <taxon>Pseudomonadaceae</taxon>
        <taxon>Pseudomonas</taxon>
    </lineage>
</organism>
<dbReference type="Gene3D" id="2.60.120.10">
    <property type="entry name" value="Jelly Rolls"/>
    <property type="match status" value="1"/>
</dbReference>
<dbReference type="Pfam" id="PF12973">
    <property type="entry name" value="Cupin_7"/>
    <property type="match status" value="1"/>
</dbReference>
<proteinExistence type="predicted"/>
<dbReference type="Proteomes" id="UP000585226">
    <property type="component" value="Unassembled WGS sequence"/>
</dbReference>
<comment type="caution">
    <text evidence="2">The sequence shown here is derived from an EMBL/GenBank/DDBJ whole genome shotgun (WGS) entry which is preliminary data.</text>
</comment>
<accession>A0A7Y8G4L6</accession>
<protein>
    <submittedName>
        <fullName evidence="2">Cupin domain-containing protein</fullName>
    </submittedName>
</protein>
<dbReference type="RefSeq" id="WP_177112685.1">
    <property type="nucleotide sequence ID" value="NZ_JACASD010000062.1"/>
</dbReference>
<dbReference type="EMBL" id="JACASD010000062">
    <property type="protein sequence ID" value="NWE90919.1"/>
    <property type="molecule type" value="Genomic_DNA"/>
</dbReference>
<dbReference type="InterPro" id="IPR014710">
    <property type="entry name" value="RmlC-like_jellyroll"/>
</dbReference>
<dbReference type="SUPFAM" id="SSF51182">
    <property type="entry name" value="RmlC-like cupins"/>
    <property type="match status" value="1"/>
</dbReference>
<evidence type="ECO:0000313" key="3">
    <source>
        <dbReference type="Proteomes" id="UP000585226"/>
    </source>
</evidence>